<dbReference type="AlphaFoldDB" id="A0A935TA35"/>
<accession>A0A935TA35</accession>
<proteinExistence type="predicted"/>
<dbReference type="EMBL" id="JADJOT010000006">
    <property type="protein sequence ID" value="MBK7953627.1"/>
    <property type="molecule type" value="Genomic_DNA"/>
</dbReference>
<sequence length="418" mass="45932">MNERTQQSNGEKSNPRELIAFAFVEESYSRTGDLVTGLVPISAPVLAKKQGRRFDAAEFATDVQKTYDIPMSPLVASGLVEKLAEAGLLSVDDDEPHTYRIVARRIDVGDFDEQGANGLLAEFTNFANESLDRVGLRQEPDALATAFLQRLTSAQFLSFTEKREKNYYHGKKIVLTKVEDDEHDAVQLEQSLDVLSAEFALRKLEGGGAAADLLTRLMTGALIAEVVLTLQTPSSSDALAKVNAVLDGPLILDFLDLSTPELRDYAKDLFELVGRAAVRKVVFEHILEEMKGSLRGPLGALQRGDQPFGPLGNRIRLDSSHAAYARATLVDLERRVEALGIDIVDANEMATVEQMQYCDAATEDNEEQHWTSNGEFGAPHSGMLAPLRLSCVLGDRTEREGDRGCTMDIRDAQRRCGC</sequence>
<evidence type="ECO:0000313" key="1">
    <source>
        <dbReference type="EMBL" id="MBK7953627.1"/>
    </source>
</evidence>
<comment type="caution">
    <text evidence="1">The sequence shown here is derived from an EMBL/GenBank/DDBJ whole genome shotgun (WGS) entry which is preliminary data.</text>
</comment>
<protein>
    <submittedName>
        <fullName evidence="1">Uncharacterized protein</fullName>
    </submittedName>
</protein>
<organism evidence="1 2">
    <name type="scientific">Candidatus Accumulibacter affinis</name>
    <dbReference type="NCBI Taxonomy" id="2954384"/>
    <lineage>
        <taxon>Bacteria</taxon>
        <taxon>Pseudomonadati</taxon>
        <taxon>Pseudomonadota</taxon>
        <taxon>Betaproteobacteria</taxon>
        <taxon>Candidatus Accumulibacter</taxon>
    </lineage>
</organism>
<gene>
    <name evidence="1" type="ORF">IPK02_06465</name>
</gene>
<dbReference type="Proteomes" id="UP000706151">
    <property type="component" value="Unassembled WGS sequence"/>
</dbReference>
<evidence type="ECO:0000313" key="2">
    <source>
        <dbReference type="Proteomes" id="UP000706151"/>
    </source>
</evidence>
<reference evidence="1 2" key="1">
    <citation type="submission" date="2020-10" db="EMBL/GenBank/DDBJ databases">
        <title>Connecting structure to function with the recovery of over 1000 high-quality activated sludge metagenome-assembled genomes encoding full-length rRNA genes using long-read sequencing.</title>
        <authorList>
            <person name="Singleton C.M."/>
            <person name="Petriglieri F."/>
            <person name="Kristensen J.M."/>
            <person name="Kirkegaard R.H."/>
            <person name="Michaelsen T.Y."/>
            <person name="Andersen M.H."/>
            <person name="Karst S.M."/>
            <person name="Dueholm M.S."/>
            <person name="Nielsen P.H."/>
            <person name="Albertsen M."/>
        </authorList>
    </citation>
    <scope>NUCLEOTIDE SEQUENCE [LARGE SCALE GENOMIC DNA]</scope>
    <source>
        <strain evidence="1">Fred_18-Q3-R57-64_BAT3C.720</strain>
    </source>
</reference>
<name>A0A935TA35_9PROT</name>